<name>A0ABZ2RC79_ECTME</name>
<organism evidence="1 2">
    <name type="scientific">Ectopseudomonas mendocina</name>
    <name type="common">Pseudomonas mendocina</name>
    <dbReference type="NCBI Taxonomy" id="300"/>
    <lineage>
        <taxon>Bacteria</taxon>
        <taxon>Pseudomonadati</taxon>
        <taxon>Pseudomonadota</taxon>
        <taxon>Gammaproteobacteria</taxon>
        <taxon>Pseudomonadales</taxon>
        <taxon>Pseudomonadaceae</taxon>
        <taxon>Ectopseudomonas</taxon>
    </lineage>
</organism>
<protein>
    <submittedName>
        <fullName evidence="1">Cysteine-rich CWC family protein</fullName>
    </submittedName>
</protein>
<proteinExistence type="predicted"/>
<reference evidence="1 2" key="1">
    <citation type="submission" date="2024-03" db="EMBL/GenBank/DDBJ databases">
        <title>Complete genome of BD2.</title>
        <authorList>
            <person name="Cao G."/>
        </authorList>
    </citation>
    <scope>NUCLEOTIDE SEQUENCE [LARGE SCALE GENOMIC DNA]</scope>
    <source>
        <strain evidence="1 2">BD2</strain>
    </source>
</reference>
<sequence length="73" mass="7659">MSKQPNNPAICPSCGKSNQCAQAGAEAPVSHCWCFDVTIDRQHLPVQTGDSVDLSCLCPACARGHKAADSDSQ</sequence>
<dbReference type="Proteomes" id="UP001476583">
    <property type="component" value="Chromosome"/>
</dbReference>
<accession>A0ABZ2RC79</accession>
<gene>
    <name evidence="1" type="ORF">WG219_14670</name>
</gene>
<keyword evidence="2" id="KW-1185">Reference proteome</keyword>
<evidence type="ECO:0000313" key="2">
    <source>
        <dbReference type="Proteomes" id="UP001476583"/>
    </source>
</evidence>
<dbReference type="EMBL" id="CP148074">
    <property type="protein sequence ID" value="WXL24557.1"/>
    <property type="molecule type" value="Genomic_DNA"/>
</dbReference>
<dbReference type="Pfam" id="PF14375">
    <property type="entry name" value="Cys_rich_CWC"/>
    <property type="match status" value="1"/>
</dbReference>
<evidence type="ECO:0000313" key="1">
    <source>
        <dbReference type="EMBL" id="WXL24557.1"/>
    </source>
</evidence>
<dbReference type="InterPro" id="IPR032720">
    <property type="entry name" value="Cys_rich_CWC"/>
</dbReference>